<evidence type="ECO:0000256" key="4">
    <source>
        <dbReference type="ARBA" id="ARBA00022989"/>
    </source>
</evidence>
<evidence type="ECO:0000256" key="5">
    <source>
        <dbReference type="ARBA" id="ARBA00023136"/>
    </source>
</evidence>
<dbReference type="GeneID" id="105312017"/>
<dbReference type="Proteomes" id="UP000007879">
    <property type="component" value="Unassembled WGS sequence"/>
</dbReference>
<dbReference type="GO" id="GO:0006888">
    <property type="term" value="P:endoplasmic reticulum to Golgi vesicle-mediated transport"/>
    <property type="evidence" value="ECO:0007669"/>
    <property type="project" value="InterPro"/>
</dbReference>
<evidence type="ECO:0000259" key="7">
    <source>
        <dbReference type="Pfam" id="PF04893"/>
    </source>
</evidence>
<reference evidence="8" key="2">
    <citation type="submission" date="2024-06" db="UniProtKB">
        <authorList>
            <consortium name="EnsemblMetazoa"/>
        </authorList>
    </citation>
    <scope>IDENTIFICATION</scope>
</reference>
<sequence>MAAEEVSGNIVDTQSRGRENDIGTLDEPVYVTIKRDLKAILTKCWYVLLPGRNKALLHDWDLWGPLLLCLLLGLLLHGAGHGSNEEPTIHFVHVFVMVWGGAAVVTINAQLLRGKVSFFQSVCTLGYCLLPLTLAVLLSRLLLTLPVPPSAIFIIRLVIVGVALFWSVWGSLGFLSEYLPANRKALVIYPVLLFYFAISCLILAQNDSLI</sequence>
<name>A0AAN0IJW1_AMPQE</name>
<evidence type="ECO:0000313" key="9">
    <source>
        <dbReference type="Proteomes" id="UP000007879"/>
    </source>
</evidence>
<evidence type="ECO:0000313" key="8">
    <source>
        <dbReference type="EnsemblMetazoa" id="XP_011402618.1"/>
    </source>
</evidence>
<evidence type="ECO:0000256" key="1">
    <source>
        <dbReference type="ARBA" id="ARBA00004141"/>
    </source>
</evidence>
<feature type="domain" description="Yip1" evidence="7">
    <location>
        <begin position="58"/>
        <end position="200"/>
    </location>
</feature>
<dbReference type="InterPro" id="IPR006977">
    <property type="entry name" value="Yip1_dom"/>
</dbReference>
<keyword evidence="3 6" id="KW-0812">Transmembrane</keyword>
<dbReference type="KEGG" id="aqu:105312017"/>
<dbReference type="RefSeq" id="XP_011402618.1">
    <property type="nucleotide sequence ID" value="XM_011404316.2"/>
</dbReference>
<proteinExistence type="inferred from homology"/>
<feature type="transmembrane region" description="Helical" evidence="6">
    <location>
        <begin position="124"/>
        <end position="145"/>
    </location>
</feature>
<dbReference type="GO" id="GO:0000139">
    <property type="term" value="C:Golgi membrane"/>
    <property type="evidence" value="ECO:0007669"/>
    <property type="project" value="UniProtKB-SubCell"/>
</dbReference>
<evidence type="ECO:0000256" key="3">
    <source>
        <dbReference type="ARBA" id="ARBA00022692"/>
    </source>
</evidence>
<evidence type="ECO:0000256" key="2">
    <source>
        <dbReference type="ARBA" id="ARBA00010596"/>
    </source>
</evidence>
<keyword evidence="4 6" id="KW-1133">Transmembrane helix</keyword>
<accession>A0AAN0IJW1</accession>
<keyword evidence="9" id="KW-1185">Reference proteome</keyword>
<reference evidence="9" key="1">
    <citation type="journal article" date="2010" name="Nature">
        <title>The Amphimedon queenslandica genome and the evolution of animal complexity.</title>
        <authorList>
            <person name="Srivastava M."/>
            <person name="Simakov O."/>
            <person name="Chapman J."/>
            <person name="Fahey B."/>
            <person name="Gauthier M.E."/>
            <person name="Mitros T."/>
            <person name="Richards G.S."/>
            <person name="Conaco C."/>
            <person name="Dacre M."/>
            <person name="Hellsten U."/>
            <person name="Larroux C."/>
            <person name="Putnam N.H."/>
            <person name="Stanke M."/>
            <person name="Adamska M."/>
            <person name="Darling A."/>
            <person name="Degnan S.M."/>
            <person name="Oakley T.H."/>
            <person name="Plachetzki D.C."/>
            <person name="Zhai Y."/>
            <person name="Adamski M."/>
            <person name="Calcino A."/>
            <person name="Cummins S.F."/>
            <person name="Goodstein D.M."/>
            <person name="Harris C."/>
            <person name="Jackson D.J."/>
            <person name="Leys S.P."/>
            <person name="Shu S."/>
            <person name="Woodcroft B.J."/>
            <person name="Vervoort M."/>
            <person name="Kosik K.S."/>
            <person name="Manning G."/>
            <person name="Degnan B.M."/>
            <person name="Rokhsar D.S."/>
        </authorList>
    </citation>
    <scope>NUCLEOTIDE SEQUENCE [LARGE SCALE GENOMIC DNA]</scope>
</reference>
<dbReference type="PANTHER" id="PTHR21236:SF1">
    <property type="entry name" value="PROTEIN YIPF6"/>
    <property type="match status" value="1"/>
</dbReference>
<feature type="transmembrane region" description="Helical" evidence="6">
    <location>
        <begin position="91"/>
        <end position="112"/>
    </location>
</feature>
<dbReference type="Pfam" id="PF04893">
    <property type="entry name" value="Yip1"/>
    <property type="match status" value="1"/>
</dbReference>
<comment type="similarity">
    <text evidence="2 6">Belongs to the YIP1 family.</text>
</comment>
<dbReference type="InterPro" id="IPR045231">
    <property type="entry name" value="Yip1/4-like"/>
</dbReference>
<dbReference type="EnsemblMetazoa" id="XM_011404316.2">
    <property type="protein sequence ID" value="XP_011402618.1"/>
    <property type="gene ID" value="LOC105312017"/>
</dbReference>
<dbReference type="PANTHER" id="PTHR21236">
    <property type="entry name" value="GOLGI MEMBRANE PROTEIN YIP1"/>
    <property type="match status" value="1"/>
</dbReference>
<dbReference type="GO" id="GO:0005802">
    <property type="term" value="C:trans-Golgi network"/>
    <property type="evidence" value="ECO:0007669"/>
    <property type="project" value="TreeGrafter"/>
</dbReference>
<evidence type="ECO:0000256" key="6">
    <source>
        <dbReference type="RuleBase" id="RU361264"/>
    </source>
</evidence>
<protein>
    <recommendedName>
        <fullName evidence="6">Protein YIPF</fullName>
    </recommendedName>
</protein>
<feature type="transmembrane region" description="Helical" evidence="6">
    <location>
        <begin position="151"/>
        <end position="174"/>
    </location>
</feature>
<dbReference type="AlphaFoldDB" id="A0AAN0IJW1"/>
<keyword evidence="5 6" id="KW-0472">Membrane</keyword>
<organism evidence="8 9">
    <name type="scientific">Amphimedon queenslandica</name>
    <name type="common">Sponge</name>
    <dbReference type="NCBI Taxonomy" id="400682"/>
    <lineage>
        <taxon>Eukaryota</taxon>
        <taxon>Metazoa</taxon>
        <taxon>Porifera</taxon>
        <taxon>Demospongiae</taxon>
        <taxon>Heteroscleromorpha</taxon>
        <taxon>Haplosclerida</taxon>
        <taxon>Niphatidae</taxon>
        <taxon>Amphimedon</taxon>
    </lineage>
</organism>
<feature type="transmembrane region" description="Helical" evidence="6">
    <location>
        <begin position="62"/>
        <end position="79"/>
    </location>
</feature>
<feature type="transmembrane region" description="Helical" evidence="6">
    <location>
        <begin position="186"/>
        <end position="204"/>
    </location>
</feature>
<comment type="subcellular location">
    <subcellularLocation>
        <location evidence="6">Golgi apparatus membrane</location>
        <topology evidence="6">Multi-pass membrane protein</topology>
    </subcellularLocation>
    <subcellularLocation>
        <location evidence="1">Membrane</location>
        <topology evidence="1">Multi-pass membrane protein</topology>
    </subcellularLocation>
</comment>